<dbReference type="InterPro" id="IPR029033">
    <property type="entry name" value="His_PPase_superfam"/>
</dbReference>
<name>A0ABP7Y182_9ACTN</name>
<proteinExistence type="predicted"/>
<sequence>MPLPIRAHLVRHGRPLVVRDRPAATWELDPAGFDDVWALRDRLPHGATWFCSPEPKAVETAQLLTDGQVGILEGLAELRRPDAWDDAYDLTAARAFAVPAAAAAPGWESLEELRGRLRTALLPLRRTMAGEDVVLIGHGIAWTVLEADLAGRPPSVEAWRSSTMPDLRTVSLPADPHA</sequence>
<evidence type="ECO:0000313" key="1">
    <source>
        <dbReference type="EMBL" id="GAA4129165.1"/>
    </source>
</evidence>
<dbReference type="RefSeq" id="WP_344735426.1">
    <property type="nucleotide sequence ID" value="NZ_BAAAZH010000035.1"/>
</dbReference>
<dbReference type="EMBL" id="BAAAZH010000035">
    <property type="protein sequence ID" value="GAA4129165.1"/>
    <property type="molecule type" value="Genomic_DNA"/>
</dbReference>
<evidence type="ECO:0000313" key="2">
    <source>
        <dbReference type="Proteomes" id="UP001501495"/>
    </source>
</evidence>
<gene>
    <name evidence="1" type="ORF">GCM10022215_41330</name>
</gene>
<evidence type="ECO:0008006" key="3">
    <source>
        <dbReference type="Google" id="ProtNLM"/>
    </source>
</evidence>
<organism evidence="1 2">
    <name type="scientific">Nocardioides fonticola</name>
    <dbReference type="NCBI Taxonomy" id="450363"/>
    <lineage>
        <taxon>Bacteria</taxon>
        <taxon>Bacillati</taxon>
        <taxon>Actinomycetota</taxon>
        <taxon>Actinomycetes</taxon>
        <taxon>Propionibacteriales</taxon>
        <taxon>Nocardioidaceae</taxon>
        <taxon>Nocardioides</taxon>
    </lineage>
</organism>
<accession>A0ABP7Y182</accession>
<protein>
    <recommendedName>
        <fullName evidence="3">Histidine phosphatase family protein</fullName>
    </recommendedName>
</protein>
<dbReference type="Gene3D" id="3.40.50.1240">
    <property type="entry name" value="Phosphoglycerate mutase-like"/>
    <property type="match status" value="1"/>
</dbReference>
<dbReference type="InterPro" id="IPR013078">
    <property type="entry name" value="His_Pase_superF_clade-1"/>
</dbReference>
<dbReference type="SUPFAM" id="SSF53254">
    <property type="entry name" value="Phosphoglycerate mutase-like"/>
    <property type="match status" value="1"/>
</dbReference>
<comment type="caution">
    <text evidence="1">The sequence shown here is derived from an EMBL/GenBank/DDBJ whole genome shotgun (WGS) entry which is preliminary data.</text>
</comment>
<dbReference type="Proteomes" id="UP001501495">
    <property type="component" value="Unassembled WGS sequence"/>
</dbReference>
<dbReference type="Pfam" id="PF00300">
    <property type="entry name" value="His_Phos_1"/>
    <property type="match status" value="1"/>
</dbReference>
<keyword evidence="2" id="KW-1185">Reference proteome</keyword>
<reference evidence="2" key="1">
    <citation type="journal article" date="2019" name="Int. J. Syst. Evol. Microbiol.">
        <title>The Global Catalogue of Microorganisms (GCM) 10K type strain sequencing project: providing services to taxonomists for standard genome sequencing and annotation.</title>
        <authorList>
            <consortium name="The Broad Institute Genomics Platform"/>
            <consortium name="The Broad Institute Genome Sequencing Center for Infectious Disease"/>
            <person name="Wu L."/>
            <person name="Ma J."/>
        </authorList>
    </citation>
    <scope>NUCLEOTIDE SEQUENCE [LARGE SCALE GENOMIC DNA]</scope>
    <source>
        <strain evidence="2">JCM 16703</strain>
    </source>
</reference>